<protein>
    <submittedName>
        <fullName evidence="3">Uncharacterized protein</fullName>
    </submittedName>
</protein>
<dbReference type="EMBL" id="MN740879">
    <property type="protein sequence ID" value="QHU16288.1"/>
    <property type="molecule type" value="Genomic_DNA"/>
</dbReference>
<keyword evidence="2" id="KW-0472">Membrane</keyword>
<keyword evidence="1" id="KW-0175">Coiled coil</keyword>
<evidence type="ECO:0000256" key="2">
    <source>
        <dbReference type="SAM" id="Phobius"/>
    </source>
</evidence>
<organism evidence="3">
    <name type="scientific">viral metagenome</name>
    <dbReference type="NCBI Taxonomy" id="1070528"/>
    <lineage>
        <taxon>unclassified sequences</taxon>
        <taxon>metagenomes</taxon>
        <taxon>organismal metagenomes</taxon>
    </lineage>
</organism>
<reference evidence="3" key="1">
    <citation type="journal article" date="2020" name="Nature">
        <title>Giant virus diversity and host interactions through global metagenomics.</title>
        <authorList>
            <person name="Schulz F."/>
            <person name="Roux S."/>
            <person name="Paez-Espino D."/>
            <person name="Jungbluth S."/>
            <person name="Walsh D.A."/>
            <person name="Denef V.J."/>
            <person name="McMahon K.D."/>
            <person name="Konstantinidis K.T."/>
            <person name="Eloe-Fadrosh E.A."/>
            <person name="Kyrpides N.C."/>
            <person name="Woyke T."/>
        </authorList>
    </citation>
    <scope>NUCLEOTIDE SEQUENCE</scope>
    <source>
        <strain evidence="3">GVMAG-S-3300011013-78</strain>
    </source>
</reference>
<feature type="transmembrane region" description="Helical" evidence="2">
    <location>
        <begin position="322"/>
        <end position="344"/>
    </location>
</feature>
<accession>A0A6C0KJ02</accession>
<keyword evidence="2" id="KW-1133">Transmembrane helix</keyword>
<feature type="coiled-coil region" evidence="1">
    <location>
        <begin position="259"/>
        <end position="300"/>
    </location>
</feature>
<name>A0A6C0KJ02_9ZZZZ</name>
<evidence type="ECO:0000256" key="1">
    <source>
        <dbReference type="SAM" id="Coils"/>
    </source>
</evidence>
<keyword evidence="2" id="KW-0812">Transmembrane</keyword>
<evidence type="ECO:0000313" key="3">
    <source>
        <dbReference type="EMBL" id="QHU16288.1"/>
    </source>
</evidence>
<proteinExistence type="predicted"/>
<dbReference type="AlphaFoldDB" id="A0A6C0KJ02"/>
<sequence>MFSNETKLTKCCVPSLNQGREFKQDIQKINDLAKDSSHIIEGFTSSTDPLIEKFDKTLSEYTTSYNQYIDNIMKHRNSNLVHYLNHIVTDNKNYYYINKFGYKRLFSDYTSRDVSCQGENKWLISITETLLNEYPEGAVINNDEPCNLEGSNIKNSKNGAISYVDVKGFRHYYSSQVWSSLIKNNLGGKGCSSSYTNLSEKQYLAVSKKEVMTLDSNCLHTTINNTFSPEKIILNLNVNDSKRISELNSQLITIGQEILDKINNNIQTEEDYNEQVESQKKQLQNQLQLLKRERIKFMDVTKTHKTLDYDINNMKTLVTASYVRYLTLGLGTLILVSLTLRHVFKK</sequence>